<dbReference type="SUPFAM" id="SSF55144">
    <property type="entry name" value="LigT-like"/>
    <property type="match status" value="1"/>
</dbReference>
<evidence type="ECO:0000313" key="2">
    <source>
        <dbReference type="Proteomes" id="UP000460715"/>
    </source>
</evidence>
<dbReference type="EMBL" id="SNVJ01000007">
    <property type="protein sequence ID" value="MXP63647.1"/>
    <property type="molecule type" value="Genomic_DNA"/>
</dbReference>
<keyword evidence="1" id="KW-0436">Ligase</keyword>
<reference evidence="1 2" key="1">
    <citation type="submission" date="2019-03" db="EMBL/GenBank/DDBJ databases">
        <title>Roseomonas sp. a novel Roseomonas species isolated from Sea whip Gorgonian.</title>
        <authorList>
            <person name="Li F."/>
            <person name="Pan X."/>
            <person name="Huang S."/>
            <person name="Li Z."/>
            <person name="Meng B."/>
        </authorList>
    </citation>
    <scope>NUCLEOTIDE SEQUENCE [LARGE SCALE GENOMIC DNA]</scope>
    <source>
        <strain evidence="1 2">M0104</strain>
    </source>
</reference>
<sequence>MTEPAPLILTLGLDTASFACLDALRRAHFPTERNHLPAHLTLFHALPGGQLAAIADRLAALAAGTPPPPLRFDALRSLGRGVAFGVESPALAALRSKLAADWQAVLTPQDQRPFRPHVTVQNKVAPDAARTLLATLQQRFAPWTGHGTAMLLWHYRGGPWEAAAQFPFSG</sequence>
<evidence type="ECO:0000313" key="1">
    <source>
        <dbReference type="EMBL" id="MXP63647.1"/>
    </source>
</evidence>
<dbReference type="AlphaFoldDB" id="A0A845BE79"/>
<dbReference type="InterPro" id="IPR009097">
    <property type="entry name" value="Cyclic_Pdiesterase"/>
</dbReference>
<protein>
    <submittedName>
        <fullName evidence="1">2'-5' RNA ligase family protein</fullName>
    </submittedName>
</protein>
<gene>
    <name evidence="1" type="ORF">E0493_09835</name>
</gene>
<keyword evidence="2" id="KW-1185">Reference proteome</keyword>
<accession>A0A845BE79</accession>
<proteinExistence type="predicted"/>
<name>A0A845BE79_9PROT</name>
<dbReference type="RefSeq" id="WP_160936777.1">
    <property type="nucleotide sequence ID" value="NZ_SNVJ01000007.1"/>
</dbReference>
<dbReference type="Pfam" id="PF13563">
    <property type="entry name" value="2_5_RNA_ligase2"/>
    <property type="match status" value="1"/>
</dbReference>
<organism evidence="1 2">
    <name type="scientific">Teichococcus coralli</name>
    <dbReference type="NCBI Taxonomy" id="2545983"/>
    <lineage>
        <taxon>Bacteria</taxon>
        <taxon>Pseudomonadati</taxon>
        <taxon>Pseudomonadota</taxon>
        <taxon>Alphaproteobacteria</taxon>
        <taxon>Acetobacterales</taxon>
        <taxon>Roseomonadaceae</taxon>
        <taxon>Roseomonas</taxon>
    </lineage>
</organism>
<dbReference type="Gene3D" id="3.90.1140.10">
    <property type="entry name" value="Cyclic phosphodiesterase"/>
    <property type="match status" value="1"/>
</dbReference>
<dbReference type="Proteomes" id="UP000460715">
    <property type="component" value="Unassembled WGS sequence"/>
</dbReference>
<comment type="caution">
    <text evidence="1">The sequence shown here is derived from an EMBL/GenBank/DDBJ whole genome shotgun (WGS) entry which is preliminary data.</text>
</comment>
<dbReference type="GO" id="GO:0016874">
    <property type="term" value="F:ligase activity"/>
    <property type="evidence" value="ECO:0007669"/>
    <property type="project" value="UniProtKB-KW"/>
</dbReference>
<dbReference type="OrthoDB" id="793003at2"/>